<dbReference type="Gene3D" id="3.30.200.20">
    <property type="entry name" value="Phosphorylase Kinase, domain 1"/>
    <property type="match status" value="1"/>
</dbReference>
<dbReference type="PROSITE" id="PS50011">
    <property type="entry name" value="PROTEIN_KINASE_DOM"/>
    <property type="match status" value="1"/>
</dbReference>
<dbReference type="InterPro" id="IPR011009">
    <property type="entry name" value="Kinase-like_dom_sf"/>
</dbReference>
<feature type="region of interest" description="Disordered" evidence="10">
    <location>
        <begin position="1"/>
        <end position="30"/>
    </location>
</feature>
<organism evidence="13">
    <name type="scientific">Selaginella moellendorffii</name>
    <name type="common">Spikemoss</name>
    <dbReference type="NCBI Taxonomy" id="88036"/>
    <lineage>
        <taxon>Eukaryota</taxon>
        <taxon>Viridiplantae</taxon>
        <taxon>Streptophyta</taxon>
        <taxon>Embryophyta</taxon>
        <taxon>Tracheophyta</taxon>
        <taxon>Lycopodiopsida</taxon>
        <taxon>Selaginellales</taxon>
        <taxon>Selaginellaceae</taxon>
        <taxon>Selaginella</taxon>
    </lineage>
</organism>
<dbReference type="Gramene" id="EFJ28490">
    <property type="protein sequence ID" value="EFJ28490"/>
    <property type="gene ID" value="SELMODRAFT_93137"/>
</dbReference>
<gene>
    <name evidence="12" type="ORF">SELMODRAFT_93137</name>
</gene>
<comment type="catalytic activity">
    <reaction evidence="9">
        <text>L-seryl-[protein] + ATP = O-phospho-L-seryl-[protein] + ADP + H(+)</text>
        <dbReference type="Rhea" id="RHEA:17989"/>
        <dbReference type="Rhea" id="RHEA-COMP:9863"/>
        <dbReference type="Rhea" id="RHEA-COMP:11604"/>
        <dbReference type="ChEBI" id="CHEBI:15378"/>
        <dbReference type="ChEBI" id="CHEBI:29999"/>
        <dbReference type="ChEBI" id="CHEBI:30616"/>
        <dbReference type="ChEBI" id="CHEBI:83421"/>
        <dbReference type="ChEBI" id="CHEBI:456216"/>
        <dbReference type="EC" id="2.7.11.1"/>
    </reaction>
</comment>
<dbReference type="SMART" id="SM00220">
    <property type="entry name" value="S_TKc"/>
    <property type="match status" value="1"/>
</dbReference>
<name>D8RH92_SELML</name>
<evidence type="ECO:0000256" key="8">
    <source>
        <dbReference type="ARBA" id="ARBA00047899"/>
    </source>
</evidence>
<dbReference type="InterPro" id="IPR008271">
    <property type="entry name" value="Ser/Thr_kinase_AS"/>
</dbReference>
<dbReference type="AlphaFoldDB" id="D8RH92"/>
<dbReference type="GO" id="GO:0005886">
    <property type="term" value="C:plasma membrane"/>
    <property type="evidence" value="ECO:0000318"/>
    <property type="project" value="GO_Central"/>
</dbReference>
<dbReference type="HOGENOM" id="CLU_000288_63_30_1"/>
<dbReference type="GO" id="GO:0004674">
    <property type="term" value="F:protein serine/threonine kinase activity"/>
    <property type="evidence" value="ECO:0000318"/>
    <property type="project" value="GO_Central"/>
</dbReference>
<comment type="catalytic activity">
    <reaction evidence="8">
        <text>L-threonyl-[protein] + ATP = O-phospho-L-threonyl-[protein] + ADP + H(+)</text>
        <dbReference type="Rhea" id="RHEA:46608"/>
        <dbReference type="Rhea" id="RHEA-COMP:11060"/>
        <dbReference type="Rhea" id="RHEA-COMP:11605"/>
        <dbReference type="ChEBI" id="CHEBI:15378"/>
        <dbReference type="ChEBI" id="CHEBI:30013"/>
        <dbReference type="ChEBI" id="CHEBI:30616"/>
        <dbReference type="ChEBI" id="CHEBI:61977"/>
        <dbReference type="ChEBI" id="CHEBI:456216"/>
        <dbReference type="EC" id="2.7.11.1"/>
    </reaction>
</comment>
<evidence type="ECO:0000256" key="3">
    <source>
        <dbReference type="ARBA" id="ARBA00022527"/>
    </source>
</evidence>
<evidence type="ECO:0000256" key="4">
    <source>
        <dbReference type="ARBA" id="ARBA00022679"/>
    </source>
</evidence>
<reference evidence="12 13" key="1">
    <citation type="journal article" date="2011" name="Science">
        <title>The Selaginella genome identifies genetic changes associated with the evolution of vascular plants.</title>
        <authorList>
            <person name="Banks J.A."/>
            <person name="Nishiyama T."/>
            <person name="Hasebe M."/>
            <person name="Bowman J.L."/>
            <person name="Gribskov M."/>
            <person name="dePamphilis C."/>
            <person name="Albert V.A."/>
            <person name="Aono N."/>
            <person name="Aoyama T."/>
            <person name="Ambrose B.A."/>
            <person name="Ashton N.W."/>
            <person name="Axtell M.J."/>
            <person name="Barker E."/>
            <person name="Barker M.S."/>
            <person name="Bennetzen J.L."/>
            <person name="Bonawitz N.D."/>
            <person name="Chapple C."/>
            <person name="Cheng C."/>
            <person name="Correa L.G."/>
            <person name="Dacre M."/>
            <person name="DeBarry J."/>
            <person name="Dreyer I."/>
            <person name="Elias M."/>
            <person name="Engstrom E.M."/>
            <person name="Estelle M."/>
            <person name="Feng L."/>
            <person name="Finet C."/>
            <person name="Floyd S.K."/>
            <person name="Frommer W.B."/>
            <person name="Fujita T."/>
            <person name="Gramzow L."/>
            <person name="Gutensohn M."/>
            <person name="Harholt J."/>
            <person name="Hattori M."/>
            <person name="Heyl A."/>
            <person name="Hirai T."/>
            <person name="Hiwatashi Y."/>
            <person name="Ishikawa M."/>
            <person name="Iwata M."/>
            <person name="Karol K.G."/>
            <person name="Koehler B."/>
            <person name="Kolukisaoglu U."/>
            <person name="Kubo M."/>
            <person name="Kurata T."/>
            <person name="Lalonde S."/>
            <person name="Li K."/>
            <person name="Li Y."/>
            <person name="Litt A."/>
            <person name="Lyons E."/>
            <person name="Manning G."/>
            <person name="Maruyama T."/>
            <person name="Michael T.P."/>
            <person name="Mikami K."/>
            <person name="Miyazaki S."/>
            <person name="Morinaga S."/>
            <person name="Murata T."/>
            <person name="Mueller-Roeber B."/>
            <person name="Nelson D.R."/>
            <person name="Obara M."/>
            <person name="Oguri Y."/>
            <person name="Olmstead R.G."/>
            <person name="Onodera N."/>
            <person name="Petersen B.L."/>
            <person name="Pils B."/>
            <person name="Prigge M."/>
            <person name="Rensing S.A."/>
            <person name="Riano-Pachon D.M."/>
            <person name="Roberts A.W."/>
            <person name="Sato Y."/>
            <person name="Scheller H.V."/>
            <person name="Schulz B."/>
            <person name="Schulz C."/>
            <person name="Shakirov E.V."/>
            <person name="Shibagaki N."/>
            <person name="Shinohara N."/>
            <person name="Shippen D.E."/>
            <person name="Soerensen I."/>
            <person name="Sotooka R."/>
            <person name="Sugimoto N."/>
            <person name="Sugita M."/>
            <person name="Sumikawa N."/>
            <person name="Tanurdzic M."/>
            <person name="Theissen G."/>
            <person name="Ulvskov P."/>
            <person name="Wakazuki S."/>
            <person name="Weng J.K."/>
            <person name="Willats W.W."/>
            <person name="Wipf D."/>
            <person name="Wolf P.G."/>
            <person name="Yang L."/>
            <person name="Zimmer A.D."/>
            <person name="Zhu Q."/>
            <person name="Mitros T."/>
            <person name="Hellsten U."/>
            <person name="Loque D."/>
            <person name="Otillar R."/>
            <person name="Salamov A."/>
            <person name="Schmutz J."/>
            <person name="Shapiro H."/>
            <person name="Lindquist E."/>
            <person name="Lucas S."/>
            <person name="Rokhsar D."/>
            <person name="Grigoriev I.V."/>
        </authorList>
    </citation>
    <scope>NUCLEOTIDE SEQUENCE [LARGE SCALE GENOMIC DNA]</scope>
</reference>
<dbReference type="FunFam" id="1.10.510.10:FF:000020">
    <property type="entry name" value="serine/threonine-protein kinase D6PK-like"/>
    <property type="match status" value="1"/>
</dbReference>
<evidence type="ECO:0000256" key="9">
    <source>
        <dbReference type="ARBA" id="ARBA00048679"/>
    </source>
</evidence>
<accession>D8RH92</accession>
<protein>
    <recommendedName>
        <fullName evidence="2">non-specific serine/threonine protein kinase</fullName>
        <ecNumber evidence="2">2.7.11.1</ecNumber>
    </recommendedName>
</protein>
<feature type="region of interest" description="Disordered" evidence="10">
    <location>
        <begin position="211"/>
        <end position="238"/>
    </location>
</feature>
<dbReference type="SUPFAM" id="SSF56112">
    <property type="entry name" value="Protein kinase-like (PK-like)"/>
    <property type="match status" value="1"/>
</dbReference>
<keyword evidence="6" id="KW-0418">Kinase</keyword>
<evidence type="ECO:0000256" key="1">
    <source>
        <dbReference type="ARBA" id="ARBA00009903"/>
    </source>
</evidence>
<evidence type="ECO:0000256" key="7">
    <source>
        <dbReference type="ARBA" id="ARBA00022840"/>
    </source>
</evidence>
<sequence>MGDDNEEDRQSVVSRSSSCRSSSSKPHKANDAGWEAIRSVEARDGNINLSHFKLLQRLGSGDIGSVYLSELRGFRCLFAMKVMDKTALAARNKLLRAATERSILEKLDHPFLPTLYAHFDTANFSCLIMEYCPGGDLHTLRQRQLTKRFDNEAVRFYAAEILLALEYLHMMGVVYRDLKPENVLVRHDGHIMLSDFDLSLICDVSPTVIQSPPPGTAARRRAPSFSSSSSSSSTSKLGRLGGGASPSCILPACVAPCTVDRPMPPAGQLRSTRVNPLPELVAEPTGARSMSFVGTHEYLAPEIISGYGHGSAVDWWTLGIFLFEMFHGRTPFKGGDNESTLVNVLTKPLEFGGAAEGVELGEDARSLIRGLLAKDPAKRIASARGAVEIKQHPFFAGTNWALVRCAAPPEVPKALLWRKKNTGSKSDDVEYF</sequence>
<evidence type="ECO:0000256" key="5">
    <source>
        <dbReference type="ARBA" id="ARBA00022741"/>
    </source>
</evidence>
<feature type="compositionally biased region" description="Low complexity" evidence="10">
    <location>
        <begin position="224"/>
        <end position="235"/>
    </location>
</feature>
<dbReference type="OrthoDB" id="432483at2759"/>
<dbReference type="EC" id="2.7.11.1" evidence="2"/>
<comment type="similarity">
    <text evidence="1">Belongs to the protein kinase superfamily. AGC Ser/Thr protein kinase family.</text>
</comment>
<evidence type="ECO:0000313" key="13">
    <source>
        <dbReference type="Proteomes" id="UP000001514"/>
    </source>
</evidence>
<dbReference type="Pfam" id="PF00069">
    <property type="entry name" value="Pkinase"/>
    <property type="match status" value="2"/>
</dbReference>
<keyword evidence="5" id="KW-0547">Nucleotide-binding</keyword>
<dbReference type="GO" id="GO:0005524">
    <property type="term" value="F:ATP binding"/>
    <property type="evidence" value="ECO:0007669"/>
    <property type="project" value="UniProtKB-KW"/>
</dbReference>
<dbReference type="OMA" id="RRIPETW"/>
<keyword evidence="13" id="KW-1185">Reference proteome</keyword>
<evidence type="ECO:0000256" key="6">
    <source>
        <dbReference type="ARBA" id="ARBA00022777"/>
    </source>
</evidence>
<evidence type="ECO:0000313" key="12">
    <source>
        <dbReference type="EMBL" id="EFJ28490.1"/>
    </source>
</evidence>
<dbReference type="eggNOG" id="KOG0610">
    <property type="taxonomic scope" value="Eukaryota"/>
</dbReference>
<dbReference type="InterPro" id="IPR000719">
    <property type="entry name" value="Prot_kinase_dom"/>
</dbReference>
<dbReference type="InParanoid" id="D8RH92"/>
<keyword evidence="7" id="KW-0067">ATP-binding</keyword>
<keyword evidence="3" id="KW-0723">Serine/threonine-protein kinase</keyword>
<dbReference type="PROSITE" id="PS00108">
    <property type="entry name" value="PROTEIN_KINASE_ST"/>
    <property type="match status" value="1"/>
</dbReference>
<dbReference type="Proteomes" id="UP000001514">
    <property type="component" value="Unassembled WGS sequence"/>
</dbReference>
<dbReference type="FunFam" id="1.10.510.10:FF:000294">
    <property type="entry name" value="Serine/threonine-protein kinase OXI1"/>
    <property type="match status" value="1"/>
</dbReference>
<dbReference type="GO" id="GO:0005634">
    <property type="term" value="C:nucleus"/>
    <property type="evidence" value="ECO:0000318"/>
    <property type="project" value="GO_Central"/>
</dbReference>
<dbReference type="FunFam" id="3.30.200.20:FF:000032">
    <property type="entry name" value="Serine/threonine-protein kinase D6PK-like"/>
    <property type="match status" value="1"/>
</dbReference>
<evidence type="ECO:0000256" key="2">
    <source>
        <dbReference type="ARBA" id="ARBA00012513"/>
    </source>
</evidence>
<feature type="compositionally biased region" description="Low complexity" evidence="10">
    <location>
        <begin position="11"/>
        <end position="24"/>
    </location>
</feature>
<dbReference type="GO" id="GO:0005737">
    <property type="term" value="C:cytoplasm"/>
    <property type="evidence" value="ECO:0000318"/>
    <property type="project" value="GO_Central"/>
</dbReference>
<dbReference type="PANTHER" id="PTHR45637">
    <property type="entry name" value="FLIPPASE KINASE 1-RELATED"/>
    <property type="match status" value="1"/>
</dbReference>
<dbReference type="KEGG" id="smo:SELMODRAFT_93137"/>
<dbReference type="CDD" id="cd05574">
    <property type="entry name" value="STKc_phototropin_like"/>
    <property type="match status" value="1"/>
</dbReference>
<feature type="domain" description="Protein kinase" evidence="11">
    <location>
        <begin position="52"/>
        <end position="395"/>
    </location>
</feature>
<evidence type="ECO:0000259" key="11">
    <source>
        <dbReference type="PROSITE" id="PS50011"/>
    </source>
</evidence>
<keyword evidence="4" id="KW-0808">Transferase</keyword>
<evidence type="ECO:0000256" key="10">
    <source>
        <dbReference type="SAM" id="MobiDB-lite"/>
    </source>
</evidence>
<proteinExistence type="inferred from homology"/>
<dbReference type="EMBL" id="GL377579">
    <property type="protein sequence ID" value="EFJ28490.1"/>
    <property type="molecule type" value="Genomic_DNA"/>
</dbReference>
<dbReference type="Gene3D" id="1.10.510.10">
    <property type="entry name" value="Transferase(Phosphotransferase) domain 1"/>
    <property type="match status" value="2"/>
</dbReference>